<name>A0A1I6RFF1_9FLAO</name>
<dbReference type="OrthoDB" id="9865003at2"/>
<reference evidence="2" key="1">
    <citation type="submission" date="2016-10" db="EMBL/GenBank/DDBJ databases">
        <authorList>
            <person name="Varghese N."/>
            <person name="Submissions S."/>
        </authorList>
    </citation>
    <scope>NUCLEOTIDE SEQUENCE [LARGE SCALE GENOMIC DNA]</scope>
    <source>
        <strain evidence="2">DSM 24450</strain>
    </source>
</reference>
<keyword evidence="2" id="KW-1185">Reference proteome</keyword>
<dbReference type="STRING" id="593133.SAMN04488006_2399"/>
<protein>
    <submittedName>
        <fullName evidence="1">Uncharacterized protein</fullName>
    </submittedName>
</protein>
<dbReference type="Proteomes" id="UP000199312">
    <property type="component" value="Unassembled WGS sequence"/>
</dbReference>
<dbReference type="RefSeq" id="WP_090226952.1">
    <property type="nucleotide sequence ID" value="NZ_FOZP01000006.1"/>
</dbReference>
<organism evidence="1 2">
    <name type="scientific">Lutibacter maritimus</name>
    <dbReference type="NCBI Taxonomy" id="593133"/>
    <lineage>
        <taxon>Bacteria</taxon>
        <taxon>Pseudomonadati</taxon>
        <taxon>Bacteroidota</taxon>
        <taxon>Flavobacteriia</taxon>
        <taxon>Flavobacteriales</taxon>
        <taxon>Flavobacteriaceae</taxon>
        <taxon>Lutibacter</taxon>
    </lineage>
</organism>
<proteinExistence type="predicted"/>
<accession>A0A1I6RFF1</accession>
<dbReference type="AlphaFoldDB" id="A0A1I6RFF1"/>
<gene>
    <name evidence="1" type="ORF">SAMN04488006_2399</name>
</gene>
<evidence type="ECO:0000313" key="1">
    <source>
        <dbReference type="EMBL" id="SFS63198.1"/>
    </source>
</evidence>
<evidence type="ECO:0000313" key="2">
    <source>
        <dbReference type="Proteomes" id="UP000199312"/>
    </source>
</evidence>
<dbReference type="EMBL" id="FOZP01000006">
    <property type="protein sequence ID" value="SFS63198.1"/>
    <property type="molecule type" value="Genomic_DNA"/>
</dbReference>
<sequence>MTLIIGCITPEYGIIAGDTQLTTTGLDRDEKDRLSTQIKLKYYYPNFMTGILGKWSWFSVGDNGIANYINEYENLINCINPREVENKLDGASRFLIGREKIDATLIYIKKENDDLELNAISNNGCHKDLKRLEISNSQYLFNEPFNSLKDDLVTNIIYELIGKYNLTESLLDNLFLINNAILKLITLGKTLDISNKTENVLGVKNTVGGYVTIQVLQMNKTFNFNYLFQPYSSDFNCLLDKTSNPFSNYINCNSYIRYIDNLGMIFKKIKFPECADLKNTLIELGIKQINYISENNILIGSDLNEIINVINKKYDLSIPTIEIKIEDSESEFIGLNLVLDVEENNVNIEYLKRFI</sequence>